<gene>
    <name evidence="1" type="ORF">DSO57_1013191</name>
</gene>
<sequence>MGSRGVKFKFMTPYKALSDARPYLVPPRYLGYFGATPTSFTYQENLVAQLYNSGAIPEPIIHIGPFKGSVVQINFGEKDEQRLIGTQISYSLPHRRSSNSRKRTPFWGFSEVGIQVGTIHLGKLDSVALETKFNYTVVPLATKKLLMETLGSREFPCDDRKKLPQVRLLFKEYYLEIPPLAFTIEVSSGRCKVFFEDSGDEPIAYLPLDFFSENQVILDYEHQRITAGNFLQQAFAF</sequence>
<evidence type="ECO:0000313" key="1">
    <source>
        <dbReference type="EMBL" id="KAJ9050589.1"/>
    </source>
</evidence>
<comment type="caution">
    <text evidence="1">The sequence shown here is derived from an EMBL/GenBank/DDBJ whole genome shotgun (WGS) entry which is preliminary data.</text>
</comment>
<organism evidence="1 2">
    <name type="scientific">Entomophthora muscae</name>
    <dbReference type="NCBI Taxonomy" id="34485"/>
    <lineage>
        <taxon>Eukaryota</taxon>
        <taxon>Fungi</taxon>
        <taxon>Fungi incertae sedis</taxon>
        <taxon>Zoopagomycota</taxon>
        <taxon>Entomophthoromycotina</taxon>
        <taxon>Entomophthoromycetes</taxon>
        <taxon>Entomophthorales</taxon>
        <taxon>Entomophthoraceae</taxon>
        <taxon>Entomophthora</taxon>
    </lineage>
</organism>
<keyword evidence="2" id="KW-1185">Reference proteome</keyword>
<evidence type="ECO:0000313" key="2">
    <source>
        <dbReference type="Proteomes" id="UP001165960"/>
    </source>
</evidence>
<protein>
    <submittedName>
        <fullName evidence="1">Uncharacterized protein</fullName>
    </submittedName>
</protein>
<dbReference type="Proteomes" id="UP001165960">
    <property type="component" value="Unassembled WGS sequence"/>
</dbReference>
<accession>A0ACC2RKK1</accession>
<name>A0ACC2RKK1_9FUNG</name>
<proteinExistence type="predicted"/>
<dbReference type="EMBL" id="QTSX02007148">
    <property type="protein sequence ID" value="KAJ9050589.1"/>
    <property type="molecule type" value="Genomic_DNA"/>
</dbReference>
<reference evidence="1" key="1">
    <citation type="submission" date="2022-04" db="EMBL/GenBank/DDBJ databases">
        <title>Genome of the entomopathogenic fungus Entomophthora muscae.</title>
        <authorList>
            <person name="Elya C."/>
            <person name="Lovett B.R."/>
            <person name="Lee E."/>
            <person name="Macias A.M."/>
            <person name="Hajek A.E."/>
            <person name="De Bivort B.L."/>
            <person name="Kasson M.T."/>
            <person name="De Fine Licht H.H."/>
            <person name="Stajich J.E."/>
        </authorList>
    </citation>
    <scope>NUCLEOTIDE SEQUENCE</scope>
    <source>
        <strain evidence="1">Berkeley</strain>
    </source>
</reference>